<sequence>MQKLNFKIAQIIILIGCGLVSSNSVAQIQISKYLIGQNAWGRGDIFKVTADIKAVQYQTIRIGGNGYENGNFINKDVVRYIDYAREVGAEPIVQMPRQLKDNDGALKAIKYLNGELGKNIKFWSIGNEPDHHNQLASPEEVFDYFTKIAAQIKSYDPTAKIMGFDLSSYKESYLTRLLGGDLDVTKKVPNQKYHYLDIVAFHNYRFKDISGFEKDVKSLKQRLALLNATRDKNNHIGWAITEFNSHWIVDERLGEDFLPYNFHNGQIFAEMYDLGMREGAFTICPWSILEGGADREGTDLSMFDLKNGKFIPRSNYYHTQMLSQNLKQHYLSYSNGQADLKVIPMGDKTGVAVMVLNKSKIKNFSYVLNLDSKMNQSDPNRLSIVVDAGKKASVKSEIKPSSTQMFVFSGKGKLLKTYTYSISDEEAQKAPKITFF</sequence>
<organism evidence="2 3">
    <name type="scientific">Pedobacter jejuensis</name>
    <dbReference type="NCBI Taxonomy" id="1268550"/>
    <lineage>
        <taxon>Bacteria</taxon>
        <taxon>Pseudomonadati</taxon>
        <taxon>Bacteroidota</taxon>
        <taxon>Sphingobacteriia</taxon>
        <taxon>Sphingobacteriales</taxon>
        <taxon>Sphingobacteriaceae</taxon>
        <taxon>Pedobacter</taxon>
    </lineage>
</organism>
<dbReference type="InterPro" id="IPR017853">
    <property type="entry name" value="GH"/>
</dbReference>
<feature type="domain" description="Glycoside hydrolase family 44 catalytic" evidence="1">
    <location>
        <begin position="96"/>
        <end position="181"/>
    </location>
</feature>
<dbReference type="SUPFAM" id="SSF51445">
    <property type="entry name" value="(Trans)glycosidases"/>
    <property type="match status" value="1"/>
</dbReference>
<protein>
    <recommendedName>
        <fullName evidence="1">Glycoside hydrolase family 44 catalytic domain-containing protein</fullName>
    </recommendedName>
</protein>
<dbReference type="InterPro" id="IPR024745">
    <property type="entry name" value="GH44_cat"/>
</dbReference>
<comment type="caution">
    <text evidence="2">The sequence shown here is derived from an EMBL/GenBank/DDBJ whole genome shotgun (WGS) entry which is preliminary data.</text>
</comment>
<dbReference type="OrthoDB" id="859426at2"/>
<accession>A0A3N0C0U6</accession>
<dbReference type="EMBL" id="RBEE01000004">
    <property type="protein sequence ID" value="RNL55889.1"/>
    <property type="molecule type" value="Genomic_DNA"/>
</dbReference>
<gene>
    <name evidence="2" type="ORF">D7004_03810</name>
</gene>
<dbReference type="Gene3D" id="3.20.20.80">
    <property type="entry name" value="Glycosidases"/>
    <property type="match status" value="1"/>
</dbReference>
<keyword evidence="3" id="KW-1185">Reference proteome</keyword>
<name>A0A3N0C0U6_9SPHI</name>
<dbReference type="RefSeq" id="WP_123204542.1">
    <property type="nucleotide sequence ID" value="NZ_RBEE01000004.1"/>
</dbReference>
<evidence type="ECO:0000313" key="2">
    <source>
        <dbReference type="EMBL" id="RNL55889.1"/>
    </source>
</evidence>
<evidence type="ECO:0000259" key="1">
    <source>
        <dbReference type="Pfam" id="PF12891"/>
    </source>
</evidence>
<evidence type="ECO:0000313" key="3">
    <source>
        <dbReference type="Proteomes" id="UP000274046"/>
    </source>
</evidence>
<reference evidence="2 3" key="1">
    <citation type="submission" date="2018-10" db="EMBL/GenBank/DDBJ databases">
        <title>Genome sequencing of Pedobacter jejuensis TNB23.</title>
        <authorList>
            <person name="Cho Y.-J."/>
            <person name="Cho A."/>
            <person name="Kim O.-S."/>
        </authorList>
    </citation>
    <scope>NUCLEOTIDE SEQUENCE [LARGE SCALE GENOMIC DNA]</scope>
    <source>
        <strain evidence="2 3">TNB23</strain>
    </source>
</reference>
<dbReference type="Pfam" id="PF12891">
    <property type="entry name" value="Glyco_hydro_44"/>
    <property type="match status" value="1"/>
</dbReference>
<dbReference type="AlphaFoldDB" id="A0A3N0C0U6"/>
<proteinExistence type="predicted"/>
<dbReference type="Proteomes" id="UP000274046">
    <property type="component" value="Unassembled WGS sequence"/>
</dbReference>